<evidence type="ECO:0000256" key="5">
    <source>
        <dbReference type="ARBA" id="ARBA00023237"/>
    </source>
</evidence>
<evidence type="ECO:0000259" key="6">
    <source>
        <dbReference type="Pfam" id="PF07980"/>
    </source>
</evidence>
<proteinExistence type="inferred from homology"/>
<dbReference type="PROSITE" id="PS51257">
    <property type="entry name" value="PROKAR_LIPOPROTEIN"/>
    <property type="match status" value="1"/>
</dbReference>
<dbReference type="EMBL" id="VTWS01000006">
    <property type="protein sequence ID" value="KAA9349388.1"/>
    <property type="molecule type" value="Genomic_DNA"/>
</dbReference>
<comment type="subcellular location">
    <subcellularLocation>
        <location evidence="1">Cell outer membrane</location>
    </subcellularLocation>
</comment>
<keyword evidence="3" id="KW-0732">Signal</keyword>
<dbReference type="InterPro" id="IPR033985">
    <property type="entry name" value="SusD-like_N"/>
</dbReference>
<dbReference type="InterPro" id="IPR011990">
    <property type="entry name" value="TPR-like_helical_dom_sf"/>
</dbReference>
<dbReference type="RefSeq" id="WP_150880201.1">
    <property type="nucleotide sequence ID" value="NZ_VTWS01000006.1"/>
</dbReference>
<organism evidence="8 9">
    <name type="scientific">Larkinella humicola</name>
    <dbReference type="NCBI Taxonomy" id="2607654"/>
    <lineage>
        <taxon>Bacteria</taxon>
        <taxon>Pseudomonadati</taxon>
        <taxon>Bacteroidota</taxon>
        <taxon>Cytophagia</taxon>
        <taxon>Cytophagales</taxon>
        <taxon>Spirosomataceae</taxon>
        <taxon>Larkinella</taxon>
    </lineage>
</organism>
<name>A0A5N1JAL3_9BACT</name>
<dbReference type="Gene3D" id="1.25.40.390">
    <property type="match status" value="1"/>
</dbReference>
<protein>
    <submittedName>
        <fullName evidence="8">RagB/SusD family nutrient uptake outer membrane protein</fullName>
    </submittedName>
</protein>
<feature type="domain" description="RagB/SusD" evidence="6">
    <location>
        <begin position="359"/>
        <end position="440"/>
    </location>
</feature>
<evidence type="ECO:0000256" key="4">
    <source>
        <dbReference type="ARBA" id="ARBA00023136"/>
    </source>
</evidence>
<evidence type="ECO:0000256" key="2">
    <source>
        <dbReference type="ARBA" id="ARBA00006275"/>
    </source>
</evidence>
<keyword evidence="9" id="KW-1185">Reference proteome</keyword>
<sequence length="482" mass="54227">MKKTFIQFLLLTATGWLGSSCQDILEVKPRSQITNQVFWQSEGDFTTYMTGIYQRFRGHMNEQAFGEDRSELYVQGSLPRFSAYWSQVINAGNSRDWTAFYGTIGHVNLLLRQIDGFPFTNEVVKKRTQAEALCVRAYLYYYMAKIWGDVPLVLEPVVDENVPLVARTPVADVFKQVFADLDQALALFPEAGYPDKNRFSKPAAYAFKADAKLWTAKVLGGGNADLNEALAAIAEVEKSGVSLLPVFRNVFLSTNKKNAEVIFSLYFNRNETGSDMYARSALPLANYSGTAANAAELPLVKEPGNAQAGYAASPEALALLDIYPGDVRREVSYIWELQGTKKLIAWPNKFRGTLYAEDRLADDDVILYRYADLLLLKAEALAALGQSAPALVELNKVRKRAGVADFTVTDKKTLEKEILDERGREFFHENKRWWDLVRFHKGGTINVYELVPNLRGKTTPLYWPVATRVLSLNNLIKQTEGY</sequence>
<accession>A0A5N1JAL3</accession>
<dbReference type="Proteomes" id="UP000326344">
    <property type="component" value="Unassembled WGS sequence"/>
</dbReference>
<evidence type="ECO:0000313" key="9">
    <source>
        <dbReference type="Proteomes" id="UP000326344"/>
    </source>
</evidence>
<dbReference type="GO" id="GO:0009279">
    <property type="term" value="C:cell outer membrane"/>
    <property type="evidence" value="ECO:0007669"/>
    <property type="project" value="UniProtKB-SubCell"/>
</dbReference>
<reference evidence="8 9" key="1">
    <citation type="submission" date="2019-09" db="EMBL/GenBank/DDBJ databases">
        <title>Genome Sequence of Larkinella sp MA1.</title>
        <authorList>
            <person name="Srinivasan S."/>
        </authorList>
    </citation>
    <scope>NUCLEOTIDE SEQUENCE [LARGE SCALE GENOMIC DNA]</scope>
    <source>
        <strain evidence="8 9">MA1</strain>
    </source>
</reference>
<evidence type="ECO:0000256" key="3">
    <source>
        <dbReference type="ARBA" id="ARBA00022729"/>
    </source>
</evidence>
<dbReference type="AlphaFoldDB" id="A0A5N1JAL3"/>
<dbReference type="SUPFAM" id="SSF48452">
    <property type="entry name" value="TPR-like"/>
    <property type="match status" value="1"/>
</dbReference>
<keyword evidence="5" id="KW-0998">Cell outer membrane</keyword>
<keyword evidence="4" id="KW-0472">Membrane</keyword>
<comment type="similarity">
    <text evidence="2">Belongs to the SusD family.</text>
</comment>
<feature type="domain" description="SusD-like N-terminal" evidence="7">
    <location>
        <begin position="25"/>
        <end position="209"/>
    </location>
</feature>
<gene>
    <name evidence="8" type="ORF">F0P93_23660</name>
</gene>
<dbReference type="Pfam" id="PF14322">
    <property type="entry name" value="SusD-like_3"/>
    <property type="match status" value="1"/>
</dbReference>
<dbReference type="Pfam" id="PF07980">
    <property type="entry name" value="SusD_RagB"/>
    <property type="match status" value="1"/>
</dbReference>
<evidence type="ECO:0000259" key="7">
    <source>
        <dbReference type="Pfam" id="PF14322"/>
    </source>
</evidence>
<dbReference type="CDD" id="cd08977">
    <property type="entry name" value="SusD"/>
    <property type="match status" value="1"/>
</dbReference>
<comment type="caution">
    <text evidence="8">The sequence shown here is derived from an EMBL/GenBank/DDBJ whole genome shotgun (WGS) entry which is preliminary data.</text>
</comment>
<dbReference type="InterPro" id="IPR012944">
    <property type="entry name" value="SusD_RagB_dom"/>
</dbReference>
<evidence type="ECO:0000313" key="8">
    <source>
        <dbReference type="EMBL" id="KAA9349388.1"/>
    </source>
</evidence>
<evidence type="ECO:0000256" key="1">
    <source>
        <dbReference type="ARBA" id="ARBA00004442"/>
    </source>
</evidence>